<dbReference type="Gene3D" id="6.10.250.2080">
    <property type="match status" value="1"/>
</dbReference>
<proteinExistence type="inferred from homology"/>
<dbReference type="PATRIC" id="fig|1121307.3.peg.1333"/>
<dbReference type="SUPFAM" id="SSF160544">
    <property type="entry name" value="EscU C-terminal domain-like"/>
    <property type="match status" value="1"/>
</dbReference>
<keyword evidence="8" id="KW-0653">Protein transport</keyword>
<dbReference type="GO" id="GO:0006605">
    <property type="term" value="P:protein targeting"/>
    <property type="evidence" value="ECO:0007669"/>
    <property type="project" value="UniProtKB-UniRule"/>
</dbReference>
<dbReference type="GO" id="GO:0044780">
    <property type="term" value="P:bacterial-type flagellum assembly"/>
    <property type="evidence" value="ECO:0007669"/>
    <property type="project" value="UniProtKB-UniRule"/>
</dbReference>
<feature type="transmembrane region" description="Helical" evidence="14">
    <location>
        <begin position="178"/>
        <end position="203"/>
    </location>
</feature>
<evidence type="ECO:0000313" key="15">
    <source>
        <dbReference type="EMBL" id="KMT21713.1"/>
    </source>
</evidence>
<evidence type="ECO:0000256" key="13">
    <source>
        <dbReference type="NCBIfam" id="TIGR01400"/>
    </source>
</evidence>
<comment type="subcellular location">
    <subcellularLocation>
        <location evidence="14">Cell membrane</location>
        <topology evidence="14">Multi-pass membrane protein</topology>
    </subcellularLocation>
    <subcellularLocation>
        <location evidence="14">Bacterial flagellum basal body</location>
    </subcellularLocation>
</comment>
<comment type="similarity">
    <text evidence="2 14">Belongs to the FliR/MopE/SpaR family.</text>
</comment>
<dbReference type="RefSeq" id="WP_048571128.1">
    <property type="nucleotide sequence ID" value="NZ_LFVU01000027.1"/>
</dbReference>
<evidence type="ECO:0000256" key="9">
    <source>
        <dbReference type="ARBA" id="ARBA00022989"/>
    </source>
</evidence>
<evidence type="ECO:0000256" key="2">
    <source>
        <dbReference type="ARBA" id="ARBA00009772"/>
    </source>
</evidence>
<keyword evidence="11 14" id="KW-0975">Bacterial flagellum</keyword>
<evidence type="ECO:0000256" key="14">
    <source>
        <dbReference type="RuleBase" id="RU362071"/>
    </source>
</evidence>
<keyword evidence="15" id="KW-0282">Flagellum</keyword>
<feature type="transmembrane region" description="Helical" evidence="14">
    <location>
        <begin position="451"/>
        <end position="469"/>
    </location>
</feature>
<evidence type="ECO:0000256" key="10">
    <source>
        <dbReference type="ARBA" id="ARBA00023136"/>
    </source>
</evidence>
<sequence>MTEINVNDFLIFFLASIRIISMLLTAPIFSQKQIPSPFKIGFSLIVGLLVSSSITGRGFTFPANNFELALFVFKEVLIGVSIGTVATFIFNSFRMAAHLMDFGIGFSMSQYYDPTSASSATVLERFFNWIATVLFLVFNFHHILISAITRSFEVVPLGHFIISENIFSAIMSSFSKSFIIAVQIAAPIMIIMFITDFTLGLIARTVPQIQVFVLGMPIKVLLGLLALSAIIPGLMQVFIKSLDKISPEILKVLSSVPILFFLGTDDKTEEPTSKKLQDARKKGQVAKSNDLNSGIILLGVTLFFLFLGDKIYTYGLQGMVQELSNLYVKEINFVDAQTIFLKSLQKTFFVAVPIAVTAMILGVISNVMQVGFLNSGEGLKPDFKKLNPISGIKKFFSIRTIMEFVKSILKIGLVGFVGYSFVKSKIFDIMKVSDLHPNGIYPFVKDLADSQLIRIVIVLLTIGIADYIFQKRQHKKDLRMTKQEIKDEYKQMEGDPQLKSKIKQKQREMAMSRMMHEVPKATVVVTNPTHYSIALKYSKGEGAPKVLAKGVDSVAFRIRDIAKKHNIPIVENRILARKIYAEVDINKEIPSELYGAVAEVIAYVYSIKKR</sequence>
<gene>
    <name evidence="15" type="primary">flhB</name>
    <name evidence="15" type="ORF">CLCY_2c04750</name>
</gene>
<dbReference type="InterPro" id="IPR006135">
    <property type="entry name" value="T3SS_substrate_exporter"/>
</dbReference>
<dbReference type="EMBL" id="LFVU01000027">
    <property type="protein sequence ID" value="KMT21713.1"/>
    <property type="molecule type" value="Genomic_DNA"/>
</dbReference>
<evidence type="ECO:0000256" key="7">
    <source>
        <dbReference type="ARBA" id="ARBA00022795"/>
    </source>
</evidence>
<keyword evidence="16" id="KW-1185">Reference proteome</keyword>
<comment type="similarity">
    <text evidence="3">Belongs to the type III secretion exporter family.</text>
</comment>
<keyword evidence="4" id="KW-0813">Transport</keyword>
<comment type="caution">
    <text evidence="15">The sequence shown here is derived from an EMBL/GenBank/DDBJ whole genome shotgun (WGS) entry which is preliminary data.</text>
</comment>
<dbReference type="NCBIfam" id="TIGR01400">
    <property type="entry name" value="fliR"/>
    <property type="match status" value="1"/>
</dbReference>
<dbReference type="PANTHER" id="PTHR30531:SF12">
    <property type="entry name" value="FLAGELLAR BIOSYNTHETIC PROTEIN FLHB"/>
    <property type="match status" value="1"/>
</dbReference>
<dbReference type="Pfam" id="PF01312">
    <property type="entry name" value="Bac_export_2"/>
    <property type="match status" value="1"/>
</dbReference>
<dbReference type="OrthoDB" id="9807950at2"/>
<dbReference type="InterPro" id="IPR002010">
    <property type="entry name" value="T3SS_IM_R"/>
</dbReference>
<keyword evidence="10 14" id="KW-0472">Membrane</keyword>
<dbReference type="GO" id="GO:0009306">
    <property type="term" value="P:protein secretion"/>
    <property type="evidence" value="ECO:0007669"/>
    <property type="project" value="InterPro"/>
</dbReference>
<dbReference type="GO" id="GO:0005886">
    <property type="term" value="C:plasma membrane"/>
    <property type="evidence" value="ECO:0007669"/>
    <property type="project" value="UniProtKB-SubCell"/>
</dbReference>
<dbReference type="InterPro" id="IPR006136">
    <property type="entry name" value="FlhB"/>
</dbReference>
<feature type="transmembrane region" description="Helical" evidence="14">
    <location>
        <begin position="209"/>
        <end position="234"/>
    </location>
</feature>
<dbReference type="Proteomes" id="UP000036756">
    <property type="component" value="Unassembled WGS sequence"/>
</dbReference>
<keyword evidence="15" id="KW-0969">Cilium</keyword>
<dbReference type="AlphaFoldDB" id="A0A0J8DBP5"/>
<keyword evidence="9 14" id="KW-1133">Transmembrane helix</keyword>
<dbReference type="FunFam" id="3.40.1690.10:FF:000001">
    <property type="entry name" value="Flagellar biosynthetic protein FlhB"/>
    <property type="match status" value="1"/>
</dbReference>
<reference evidence="15 16" key="1">
    <citation type="submission" date="2015-06" db="EMBL/GenBank/DDBJ databases">
        <title>Draft genome sequence of the purine-degrading Clostridium cylindrosporum HC-1 (DSM 605).</title>
        <authorList>
            <person name="Poehlein A."/>
            <person name="Schiel-Bengelsdorf B."/>
            <person name="Bengelsdorf F."/>
            <person name="Daniel R."/>
            <person name="Duerre P."/>
        </authorList>
    </citation>
    <scope>NUCLEOTIDE SEQUENCE [LARGE SCALE GENOMIC DNA]</scope>
    <source>
        <strain evidence="15 16">DSM 605</strain>
    </source>
</reference>
<keyword evidence="12" id="KW-1006">Bacterial flagellum protein export</keyword>
<keyword evidence="7" id="KW-1005">Bacterial flagellum biogenesis</keyword>
<evidence type="ECO:0000256" key="6">
    <source>
        <dbReference type="ARBA" id="ARBA00022692"/>
    </source>
</evidence>
<evidence type="ECO:0000256" key="8">
    <source>
        <dbReference type="ARBA" id="ARBA00022927"/>
    </source>
</evidence>
<evidence type="ECO:0000313" key="16">
    <source>
        <dbReference type="Proteomes" id="UP000036756"/>
    </source>
</evidence>
<dbReference type="PANTHER" id="PTHR30531">
    <property type="entry name" value="FLAGELLAR BIOSYNTHETIC PROTEIN FLHB"/>
    <property type="match status" value="1"/>
</dbReference>
<dbReference type="InterPro" id="IPR029025">
    <property type="entry name" value="T3SS_substrate_exporter_C"/>
</dbReference>
<dbReference type="Pfam" id="PF01311">
    <property type="entry name" value="Bac_export_1"/>
    <property type="match status" value="1"/>
</dbReference>
<feature type="transmembrane region" description="Helical" evidence="14">
    <location>
        <begin position="291"/>
        <end position="308"/>
    </location>
</feature>
<dbReference type="InterPro" id="IPR006303">
    <property type="entry name" value="FliR"/>
</dbReference>
<dbReference type="STRING" id="1121307.CLCY_2c04750"/>
<feature type="transmembrane region" description="Helical" evidence="14">
    <location>
        <begin position="348"/>
        <end position="373"/>
    </location>
</feature>
<keyword evidence="15" id="KW-0966">Cell projection</keyword>
<feature type="transmembrane region" description="Helical" evidence="14">
    <location>
        <begin position="404"/>
        <end position="422"/>
    </location>
</feature>
<dbReference type="Gene3D" id="3.40.1690.10">
    <property type="entry name" value="secretion proteins EscU"/>
    <property type="match status" value="1"/>
</dbReference>
<name>A0A0J8DBP5_CLOCY</name>
<keyword evidence="6 14" id="KW-0812">Transmembrane</keyword>
<evidence type="ECO:0000256" key="12">
    <source>
        <dbReference type="ARBA" id="ARBA00023225"/>
    </source>
</evidence>
<evidence type="ECO:0000256" key="4">
    <source>
        <dbReference type="ARBA" id="ARBA00022448"/>
    </source>
</evidence>
<evidence type="ECO:0000256" key="11">
    <source>
        <dbReference type="ARBA" id="ARBA00023143"/>
    </source>
</evidence>
<accession>A0A0J8DBP5</accession>
<feature type="transmembrane region" description="Helical" evidence="14">
    <location>
        <begin position="6"/>
        <end position="26"/>
    </location>
</feature>
<evidence type="ECO:0000256" key="3">
    <source>
        <dbReference type="ARBA" id="ARBA00010690"/>
    </source>
</evidence>
<feature type="transmembrane region" description="Helical" evidence="14">
    <location>
        <begin position="126"/>
        <end position="148"/>
    </location>
</feature>
<evidence type="ECO:0000256" key="1">
    <source>
        <dbReference type="ARBA" id="ARBA00002578"/>
    </source>
</evidence>
<comment type="function">
    <text evidence="1 14">Role in flagellar biosynthesis.</text>
</comment>
<feature type="transmembrane region" description="Helical" evidence="14">
    <location>
        <begin position="38"/>
        <end position="56"/>
    </location>
</feature>
<dbReference type="GO" id="GO:0009425">
    <property type="term" value="C:bacterial-type flagellum basal body"/>
    <property type="evidence" value="ECO:0007669"/>
    <property type="project" value="UniProtKB-SubCell"/>
</dbReference>
<dbReference type="PRINTS" id="PR00950">
    <property type="entry name" value="TYPE3IMSPROT"/>
</dbReference>
<keyword evidence="5 14" id="KW-1003">Cell membrane</keyword>
<dbReference type="NCBIfam" id="TIGR00328">
    <property type="entry name" value="flhB"/>
    <property type="match status" value="1"/>
</dbReference>
<evidence type="ECO:0000256" key="5">
    <source>
        <dbReference type="ARBA" id="ARBA00022475"/>
    </source>
</evidence>
<feature type="transmembrane region" description="Helical" evidence="14">
    <location>
        <begin position="68"/>
        <end position="90"/>
    </location>
</feature>
<organism evidence="15 16">
    <name type="scientific">Clostridium cylindrosporum DSM 605</name>
    <dbReference type="NCBI Taxonomy" id="1121307"/>
    <lineage>
        <taxon>Bacteria</taxon>
        <taxon>Bacillati</taxon>
        <taxon>Bacillota</taxon>
        <taxon>Clostridia</taxon>
        <taxon>Eubacteriales</taxon>
        <taxon>Clostridiaceae</taxon>
        <taxon>Clostridium</taxon>
    </lineage>
</organism>
<protein>
    <recommendedName>
        <fullName evidence="13 14">Flagellar biosynthetic protein FliR</fullName>
    </recommendedName>
</protein>